<dbReference type="Gene3D" id="3.40.50.150">
    <property type="entry name" value="Vaccinia Virus protein VP39"/>
    <property type="match status" value="1"/>
</dbReference>
<dbReference type="InterPro" id="IPR029063">
    <property type="entry name" value="SAM-dependent_MTases_sf"/>
</dbReference>
<dbReference type="OrthoDB" id="7032234at2"/>
<protein>
    <submittedName>
        <fullName evidence="2">Methyltransferase family protein</fullName>
    </submittedName>
</protein>
<dbReference type="PANTHER" id="PTHR43861:SF1">
    <property type="entry name" value="TRANS-ACONITATE 2-METHYLTRANSFERASE"/>
    <property type="match status" value="1"/>
</dbReference>
<gene>
    <name evidence="2" type="ORF">JD79_00193</name>
</gene>
<dbReference type="SUPFAM" id="SSF53335">
    <property type="entry name" value="S-adenosyl-L-methionine-dependent methyltransferases"/>
    <property type="match status" value="1"/>
</dbReference>
<evidence type="ECO:0000313" key="2">
    <source>
        <dbReference type="EMBL" id="PWW21066.1"/>
    </source>
</evidence>
<accession>A0A317QEP1</accession>
<dbReference type="EMBL" id="QGTX01000001">
    <property type="protein sequence ID" value="PWW21066.1"/>
    <property type="molecule type" value="Genomic_DNA"/>
</dbReference>
<dbReference type="InterPro" id="IPR025714">
    <property type="entry name" value="Methyltranfer_dom"/>
</dbReference>
<name>A0A317QEP1_9ACTN</name>
<dbReference type="CDD" id="cd02440">
    <property type="entry name" value="AdoMet_MTases"/>
    <property type="match status" value="1"/>
</dbReference>
<dbReference type="RefSeq" id="WP_110004024.1">
    <property type="nucleotide sequence ID" value="NZ_QGTX01000001.1"/>
</dbReference>
<reference evidence="3" key="1">
    <citation type="submission" date="2018-05" db="EMBL/GenBank/DDBJ databases">
        <authorList>
            <person name="Klenk H.-P."/>
            <person name="Huntemann M."/>
            <person name="Clum A."/>
            <person name="Pillay M."/>
            <person name="Palaniappan K."/>
            <person name="Varghese N."/>
            <person name="Mikhailova N."/>
            <person name="Stamatis D."/>
            <person name="Reddy T."/>
            <person name="Daum C."/>
            <person name="Shapiro N."/>
            <person name="Ivanova N."/>
            <person name="Kyrpides N."/>
            <person name="Woyke T."/>
        </authorList>
    </citation>
    <scope>NUCLEOTIDE SEQUENCE [LARGE SCALE GENOMIC DNA]</scope>
    <source>
        <strain evidence="3">DSM 45417</strain>
    </source>
</reference>
<dbReference type="Proteomes" id="UP000246661">
    <property type="component" value="Unassembled WGS sequence"/>
</dbReference>
<evidence type="ECO:0000259" key="1">
    <source>
        <dbReference type="Pfam" id="PF13847"/>
    </source>
</evidence>
<comment type="caution">
    <text evidence="2">The sequence shown here is derived from an EMBL/GenBank/DDBJ whole genome shotgun (WGS) entry which is preliminary data.</text>
</comment>
<dbReference type="AlphaFoldDB" id="A0A317QEP1"/>
<dbReference type="PANTHER" id="PTHR43861">
    <property type="entry name" value="TRANS-ACONITATE 2-METHYLTRANSFERASE-RELATED"/>
    <property type="match status" value="1"/>
</dbReference>
<dbReference type="Pfam" id="PF13847">
    <property type="entry name" value="Methyltransf_31"/>
    <property type="match status" value="1"/>
</dbReference>
<feature type="domain" description="Methyltransferase" evidence="1">
    <location>
        <begin position="48"/>
        <end position="154"/>
    </location>
</feature>
<organism evidence="2 3">
    <name type="scientific">Geodermatophilus normandii</name>
    <dbReference type="NCBI Taxonomy" id="1137989"/>
    <lineage>
        <taxon>Bacteria</taxon>
        <taxon>Bacillati</taxon>
        <taxon>Actinomycetota</taxon>
        <taxon>Actinomycetes</taxon>
        <taxon>Geodermatophilales</taxon>
        <taxon>Geodermatophilaceae</taxon>
        <taxon>Geodermatophilus</taxon>
    </lineage>
</organism>
<evidence type="ECO:0000313" key="3">
    <source>
        <dbReference type="Proteomes" id="UP000246661"/>
    </source>
</evidence>
<keyword evidence="2" id="KW-0808">Transferase</keyword>
<proteinExistence type="predicted"/>
<dbReference type="GO" id="GO:0032259">
    <property type="term" value="P:methylation"/>
    <property type="evidence" value="ECO:0007669"/>
    <property type="project" value="UniProtKB-KW"/>
</dbReference>
<keyword evidence="2" id="KW-0489">Methyltransferase</keyword>
<sequence length="278" mass="27889">MDDGSPTGSPTGYVLGNDDPALARLDALSRVYAAATAAWLDAAGLAPGPSVVDLGCGTGAVTLAAAERVGPTGRVVGVDTAPQPLEVARRRAAAAGHRGVVLEQADVTTWEPPGPVDAVLGRLVLMHLPDPVALLARLARAVRPGGVVAFQEVVLSTRAASPPLPLLTAFNGWLLTTLGRLGVPADLGLRLGAVFRAAGLPDPALVTGQPLERGGDASGWSIVGGDVTALAGAFERTGTVSAAEVGPADFEQRLRAQAASAGAVLVDPLVVGAVARLP</sequence>
<dbReference type="GO" id="GO:0008168">
    <property type="term" value="F:methyltransferase activity"/>
    <property type="evidence" value="ECO:0007669"/>
    <property type="project" value="UniProtKB-KW"/>
</dbReference>
<keyword evidence="3" id="KW-1185">Reference proteome</keyword>